<dbReference type="PROSITE" id="PS01033">
    <property type="entry name" value="GLOBIN"/>
    <property type="match status" value="1"/>
</dbReference>
<sequence>MGNRHSIKNEERSSSDEGSGLSYYQIQAIQRAWRHMSKGGQASCGRQIITKIYQKNGELRRIFQKYATSDNLPICQDKPFEWGILKHGEEIVCFLTYIIKNLSNLEAVEEKCQDIGRSHKKMKQYGMKEEHWDVFGEALSETISENYAWKKNRQLLKASNILANFVVDRIRVGFVEKEGNTIKLSINYSIPENKSNDRSIKFYNTIGNGEICNKKNIYSPSETKYPINHNLTRAKSFDSNANPKRRILPDIPSFEARKIEQRDYLHNFQRRSSSTIVQYNRSTIFNGSRPCICNFTNIDYDLEGNIIKCKEKL</sequence>
<dbReference type="STRING" id="75913.A0A0K0FC32"/>
<protein>
    <submittedName>
        <fullName evidence="7">Globin-like protein 26 (inferred by orthology to a C. elegans protein)</fullName>
    </submittedName>
</protein>
<evidence type="ECO:0000256" key="4">
    <source>
        <dbReference type="RuleBase" id="RU000356"/>
    </source>
</evidence>
<dbReference type="InterPro" id="IPR009050">
    <property type="entry name" value="Globin-like_sf"/>
</dbReference>
<evidence type="ECO:0000256" key="3">
    <source>
        <dbReference type="ARBA" id="ARBA00023004"/>
    </source>
</evidence>
<dbReference type="Pfam" id="PF00042">
    <property type="entry name" value="Globin"/>
    <property type="match status" value="1"/>
</dbReference>
<evidence type="ECO:0000256" key="2">
    <source>
        <dbReference type="ARBA" id="ARBA00022723"/>
    </source>
</evidence>
<comment type="similarity">
    <text evidence="4">Belongs to the globin family.</text>
</comment>
<dbReference type="InterPro" id="IPR050532">
    <property type="entry name" value="Globin-like_OT"/>
</dbReference>
<dbReference type="PANTHER" id="PTHR46458:SF16">
    <property type="entry name" value="GLOBIN DOMAIN-CONTAINING PROTEIN-RELATED"/>
    <property type="match status" value="1"/>
</dbReference>
<reference evidence="7" key="2">
    <citation type="submission" date="2015-08" db="UniProtKB">
        <authorList>
            <consortium name="WormBaseParasite"/>
        </authorList>
    </citation>
    <scope>IDENTIFICATION</scope>
</reference>
<evidence type="ECO:0000313" key="7">
    <source>
        <dbReference type="WBParaSite" id="SVE_0639600.1"/>
    </source>
</evidence>
<dbReference type="Proteomes" id="UP000035680">
    <property type="component" value="Unassembled WGS sequence"/>
</dbReference>
<dbReference type="GO" id="GO:0020037">
    <property type="term" value="F:heme binding"/>
    <property type="evidence" value="ECO:0007669"/>
    <property type="project" value="InterPro"/>
</dbReference>
<keyword evidence="1 4" id="KW-0349">Heme</keyword>
<dbReference type="InterPro" id="IPR000971">
    <property type="entry name" value="Globin"/>
</dbReference>
<name>A0A0K0FC32_STRVS</name>
<dbReference type="CDD" id="cd01040">
    <property type="entry name" value="Mb-like"/>
    <property type="match status" value="1"/>
</dbReference>
<accession>A0A0K0FC32</accession>
<dbReference type="WBParaSite" id="SVE_0639600.1">
    <property type="protein sequence ID" value="SVE_0639600.1"/>
    <property type="gene ID" value="SVE_0639600"/>
</dbReference>
<evidence type="ECO:0000313" key="6">
    <source>
        <dbReference type="Proteomes" id="UP000035680"/>
    </source>
</evidence>
<evidence type="ECO:0000256" key="1">
    <source>
        <dbReference type="ARBA" id="ARBA00022617"/>
    </source>
</evidence>
<reference evidence="6" key="1">
    <citation type="submission" date="2014-07" db="EMBL/GenBank/DDBJ databases">
        <authorList>
            <person name="Martin A.A"/>
            <person name="De Silva N."/>
        </authorList>
    </citation>
    <scope>NUCLEOTIDE SEQUENCE</scope>
</reference>
<keyword evidence="4" id="KW-0813">Transport</keyword>
<keyword evidence="2" id="KW-0479">Metal-binding</keyword>
<proteinExistence type="inferred from homology"/>
<dbReference type="InterPro" id="IPR012292">
    <property type="entry name" value="Globin/Proto"/>
</dbReference>
<dbReference type="PANTHER" id="PTHR46458">
    <property type="entry name" value="BLR2807 PROTEIN"/>
    <property type="match status" value="1"/>
</dbReference>
<dbReference type="InterPro" id="IPR044399">
    <property type="entry name" value="Mb-like_M"/>
</dbReference>
<keyword evidence="6" id="KW-1185">Reference proteome</keyword>
<organism evidence="6 7">
    <name type="scientific">Strongyloides venezuelensis</name>
    <name type="common">Threadworm</name>
    <dbReference type="NCBI Taxonomy" id="75913"/>
    <lineage>
        <taxon>Eukaryota</taxon>
        <taxon>Metazoa</taxon>
        <taxon>Ecdysozoa</taxon>
        <taxon>Nematoda</taxon>
        <taxon>Chromadorea</taxon>
        <taxon>Rhabditida</taxon>
        <taxon>Tylenchina</taxon>
        <taxon>Panagrolaimomorpha</taxon>
        <taxon>Strongyloidoidea</taxon>
        <taxon>Strongyloididae</taxon>
        <taxon>Strongyloides</taxon>
    </lineage>
</organism>
<dbReference type="GO" id="GO:0019825">
    <property type="term" value="F:oxygen binding"/>
    <property type="evidence" value="ECO:0007669"/>
    <property type="project" value="InterPro"/>
</dbReference>
<dbReference type="GO" id="GO:0046872">
    <property type="term" value="F:metal ion binding"/>
    <property type="evidence" value="ECO:0007669"/>
    <property type="project" value="UniProtKB-KW"/>
</dbReference>
<dbReference type="SUPFAM" id="SSF46458">
    <property type="entry name" value="Globin-like"/>
    <property type="match status" value="1"/>
</dbReference>
<keyword evidence="4" id="KW-0561">Oxygen transport</keyword>
<keyword evidence="3" id="KW-0408">Iron</keyword>
<dbReference type="AlphaFoldDB" id="A0A0K0FC32"/>
<dbReference type="GO" id="GO:0005344">
    <property type="term" value="F:oxygen carrier activity"/>
    <property type="evidence" value="ECO:0007669"/>
    <property type="project" value="UniProtKB-KW"/>
</dbReference>
<dbReference type="Gene3D" id="1.10.490.10">
    <property type="entry name" value="Globins"/>
    <property type="match status" value="1"/>
</dbReference>
<evidence type="ECO:0000259" key="5">
    <source>
        <dbReference type="PROSITE" id="PS01033"/>
    </source>
</evidence>
<feature type="domain" description="Globin" evidence="5">
    <location>
        <begin position="20"/>
        <end position="175"/>
    </location>
</feature>